<dbReference type="PROSITE" id="PS50206">
    <property type="entry name" value="RHODANESE_3"/>
    <property type="match status" value="1"/>
</dbReference>
<evidence type="ECO:0000256" key="7">
    <source>
        <dbReference type="ARBA" id="ARBA00023306"/>
    </source>
</evidence>
<comment type="similarity">
    <text evidence="1">Belongs to the MPI phosphatase family.</text>
</comment>
<keyword evidence="3" id="KW-0132">Cell division</keyword>
<reference evidence="13" key="1">
    <citation type="journal article" date="2019" name="Mol. Biol. Evol.">
        <title>Blast fungal genomes show frequent chromosomal changes, gene gains and losses, and effector gene turnover.</title>
        <authorList>
            <person name="Gomez Luciano L.B."/>
            <person name="Jason Tsai I."/>
            <person name="Chuma I."/>
            <person name="Tosa Y."/>
            <person name="Chen Y.H."/>
            <person name="Li J.Y."/>
            <person name="Li M.Y."/>
            <person name="Jade Lu M.Y."/>
            <person name="Nakayashiki H."/>
            <person name="Li W.H."/>
        </authorList>
    </citation>
    <scope>NUCLEOTIDE SEQUENCE</scope>
    <source>
        <strain evidence="13">NI907</strain>
    </source>
</reference>
<name>A0A6P8AMP2_PYRGI</name>
<dbReference type="GO" id="GO:0005737">
    <property type="term" value="C:cytoplasm"/>
    <property type="evidence" value="ECO:0007669"/>
    <property type="project" value="TreeGrafter"/>
</dbReference>
<sequence>MKFTAKIKLWEARWTPVTLRNQSPATTAPPYTGRDHPLRAICAQPPEKTRLTQLDDINEDLPLAASPLSPVEKIEDLMEPVLPHSYCEQGSGSIPRINRQTLLGVLNGQYNTHFDIKLIVDCRFEYEYHGGHIIGAINYSDENMLIAQLFGSPVRGRTLIIFHCEYSVYRAPLMARYVRAADRMANCEHYPQLDYPEIYILEGGYSLFFKEYRNRCYPQTYVGMGAPEHKLTCERELGRLRQKRKGSKTGVLDIAKYGPLCISEASQSPGAGSELERSARPPRSNLRH</sequence>
<dbReference type="EC" id="3.1.3.48" evidence="2"/>
<evidence type="ECO:0000256" key="1">
    <source>
        <dbReference type="ARBA" id="ARBA00011065"/>
    </source>
</evidence>
<keyword evidence="5" id="KW-0378">Hydrolase</keyword>
<feature type="region of interest" description="Disordered" evidence="10">
    <location>
        <begin position="265"/>
        <end position="288"/>
    </location>
</feature>
<dbReference type="SUPFAM" id="SSF52821">
    <property type="entry name" value="Rhodanese/Cell cycle control phosphatase"/>
    <property type="match status" value="1"/>
</dbReference>
<dbReference type="Gene3D" id="3.40.250.10">
    <property type="entry name" value="Rhodanese-like domain"/>
    <property type="match status" value="1"/>
</dbReference>
<reference evidence="13" key="3">
    <citation type="submission" date="2025-08" db="UniProtKB">
        <authorList>
            <consortium name="RefSeq"/>
        </authorList>
    </citation>
    <scope>IDENTIFICATION</scope>
    <source>
        <strain evidence="13">NI907</strain>
    </source>
</reference>
<organism evidence="12 13">
    <name type="scientific">Pyricularia grisea</name>
    <name type="common">Crabgrass-specific blast fungus</name>
    <name type="synonym">Magnaporthe grisea</name>
    <dbReference type="NCBI Taxonomy" id="148305"/>
    <lineage>
        <taxon>Eukaryota</taxon>
        <taxon>Fungi</taxon>
        <taxon>Dikarya</taxon>
        <taxon>Ascomycota</taxon>
        <taxon>Pezizomycotina</taxon>
        <taxon>Sordariomycetes</taxon>
        <taxon>Sordariomycetidae</taxon>
        <taxon>Magnaporthales</taxon>
        <taxon>Pyriculariaceae</taxon>
        <taxon>Pyricularia</taxon>
    </lineage>
</organism>
<evidence type="ECO:0000259" key="11">
    <source>
        <dbReference type="PROSITE" id="PS50206"/>
    </source>
</evidence>
<dbReference type="GO" id="GO:0010971">
    <property type="term" value="P:positive regulation of G2/M transition of mitotic cell cycle"/>
    <property type="evidence" value="ECO:0007669"/>
    <property type="project" value="TreeGrafter"/>
</dbReference>
<evidence type="ECO:0000313" key="12">
    <source>
        <dbReference type="Proteomes" id="UP000515153"/>
    </source>
</evidence>
<dbReference type="GO" id="GO:0004725">
    <property type="term" value="F:protein tyrosine phosphatase activity"/>
    <property type="evidence" value="ECO:0007669"/>
    <property type="project" value="UniProtKB-EC"/>
</dbReference>
<proteinExistence type="inferred from homology"/>
<keyword evidence="7" id="KW-0131">Cell cycle</keyword>
<dbReference type="FunFam" id="3.40.250.10:FF:000021">
    <property type="entry name" value="M-phase inducer phosphatase cdc-25.2"/>
    <property type="match status" value="1"/>
</dbReference>
<dbReference type="AlphaFoldDB" id="A0A6P8AMP2"/>
<dbReference type="GO" id="GO:0005634">
    <property type="term" value="C:nucleus"/>
    <property type="evidence" value="ECO:0007669"/>
    <property type="project" value="TreeGrafter"/>
</dbReference>
<evidence type="ECO:0000256" key="2">
    <source>
        <dbReference type="ARBA" id="ARBA00013064"/>
    </source>
</evidence>
<feature type="domain" description="Rhodanese" evidence="11">
    <location>
        <begin position="118"/>
        <end position="217"/>
    </location>
</feature>
<comment type="catalytic activity">
    <reaction evidence="8">
        <text>O-phospho-L-tyrosyl-[protein] + H2O = L-tyrosyl-[protein] + phosphate</text>
        <dbReference type="Rhea" id="RHEA:10684"/>
        <dbReference type="Rhea" id="RHEA-COMP:10136"/>
        <dbReference type="Rhea" id="RHEA-COMP:20101"/>
        <dbReference type="ChEBI" id="CHEBI:15377"/>
        <dbReference type="ChEBI" id="CHEBI:43474"/>
        <dbReference type="ChEBI" id="CHEBI:46858"/>
        <dbReference type="ChEBI" id="CHEBI:61978"/>
        <dbReference type="EC" id="3.1.3.48"/>
    </reaction>
</comment>
<dbReference type="Pfam" id="PF00581">
    <property type="entry name" value="Rhodanese"/>
    <property type="match status" value="1"/>
</dbReference>
<dbReference type="RefSeq" id="XP_030976187.1">
    <property type="nucleotide sequence ID" value="XM_031132271.1"/>
</dbReference>
<dbReference type="PANTHER" id="PTHR10828:SF17">
    <property type="entry name" value="PROTEIN-TYROSINE-PHOSPHATASE"/>
    <property type="match status" value="1"/>
</dbReference>
<evidence type="ECO:0000256" key="10">
    <source>
        <dbReference type="SAM" id="MobiDB-lite"/>
    </source>
</evidence>
<evidence type="ECO:0000256" key="6">
    <source>
        <dbReference type="ARBA" id="ARBA00022912"/>
    </source>
</evidence>
<dbReference type="KEGG" id="pgri:PgNI_12319"/>
<evidence type="ECO:0000313" key="13">
    <source>
        <dbReference type="RefSeq" id="XP_030976187.1"/>
    </source>
</evidence>
<dbReference type="GeneID" id="41967176"/>
<accession>A0A6P8AMP2</accession>
<dbReference type="InterPro" id="IPR036873">
    <property type="entry name" value="Rhodanese-like_dom_sf"/>
</dbReference>
<dbReference type="GO" id="GO:0051301">
    <property type="term" value="P:cell division"/>
    <property type="evidence" value="ECO:0007669"/>
    <property type="project" value="UniProtKB-KW"/>
</dbReference>
<evidence type="ECO:0000256" key="5">
    <source>
        <dbReference type="ARBA" id="ARBA00022801"/>
    </source>
</evidence>
<gene>
    <name evidence="13" type="ORF">PgNI_12319</name>
</gene>
<dbReference type="SMART" id="SM00450">
    <property type="entry name" value="RHOD"/>
    <property type="match status" value="1"/>
</dbReference>
<dbReference type="Proteomes" id="UP000515153">
    <property type="component" value="Unplaced"/>
</dbReference>
<protein>
    <recommendedName>
        <fullName evidence="9">M-phase inducer phosphatase</fullName>
        <ecNumber evidence="2">3.1.3.48</ecNumber>
    </recommendedName>
</protein>
<evidence type="ECO:0000256" key="9">
    <source>
        <dbReference type="ARBA" id="ARBA00067190"/>
    </source>
</evidence>
<dbReference type="InterPro" id="IPR001763">
    <property type="entry name" value="Rhodanese-like_dom"/>
</dbReference>
<reference evidence="13" key="2">
    <citation type="submission" date="2019-10" db="EMBL/GenBank/DDBJ databases">
        <authorList>
            <consortium name="NCBI Genome Project"/>
        </authorList>
    </citation>
    <scope>NUCLEOTIDE SEQUENCE</scope>
    <source>
        <strain evidence="13">NI907</strain>
    </source>
</reference>
<keyword evidence="4" id="KW-0498">Mitosis</keyword>
<dbReference type="GO" id="GO:0000086">
    <property type="term" value="P:G2/M transition of mitotic cell cycle"/>
    <property type="evidence" value="ECO:0007669"/>
    <property type="project" value="TreeGrafter"/>
</dbReference>
<dbReference type="GO" id="GO:0110032">
    <property type="term" value="P:positive regulation of G2/MI transition of meiotic cell cycle"/>
    <property type="evidence" value="ECO:0007669"/>
    <property type="project" value="TreeGrafter"/>
</dbReference>
<evidence type="ECO:0000256" key="4">
    <source>
        <dbReference type="ARBA" id="ARBA00022776"/>
    </source>
</evidence>
<keyword evidence="6" id="KW-0904">Protein phosphatase</keyword>
<evidence type="ECO:0000256" key="3">
    <source>
        <dbReference type="ARBA" id="ARBA00022618"/>
    </source>
</evidence>
<dbReference type="PANTHER" id="PTHR10828">
    <property type="entry name" value="M-PHASE INDUCER PHOSPHATASE DUAL SPECIFICITY PHOSPHATASE CDC25"/>
    <property type="match status" value="1"/>
</dbReference>
<evidence type="ECO:0000256" key="8">
    <source>
        <dbReference type="ARBA" id="ARBA00051722"/>
    </source>
</evidence>
<keyword evidence="12" id="KW-1185">Reference proteome</keyword>